<feature type="binding site" evidence="2">
    <location>
        <position position="463"/>
    </location>
    <ligand>
        <name>Zn(2+)</name>
        <dbReference type="ChEBI" id="CHEBI:29105"/>
        <label>2</label>
    </ligand>
</feature>
<organism evidence="5 6">
    <name type="scientific">Acidaminococcus intestini</name>
    <dbReference type="NCBI Taxonomy" id="187327"/>
    <lineage>
        <taxon>Bacteria</taxon>
        <taxon>Bacillati</taxon>
        <taxon>Bacillota</taxon>
        <taxon>Negativicutes</taxon>
        <taxon>Acidaminococcales</taxon>
        <taxon>Acidaminococcaceae</taxon>
        <taxon>Acidaminococcus</taxon>
    </lineage>
</organism>
<dbReference type="SUPFAM" id="SSF53649">
    <property type="entry name" value="Alkaline phosphatase-like"/>
    <property type="match status" value="1"/>
</dbReference>
<protein>
    <submittedName>
        <fullName evidence="5">Alkaline phosphatase</fullName>
        <ecNumber evidence="5">3.1.3.1</ecNumber>
    </submittedName>
</protein>
<evidence type="ECO:0000256" key="3">
    <source>
        <dbReference type="RuleBase" id="RU003946"/>
    </source>
</evidence>
<feature type="binding site" evidence="2">
    <location>
        <position position="274"/>
    </location>
    <ligand>
        <name>Mg(2+)</name>
        <dbReference type="ChEBI" id="CHEBI:18420"/>
    </ligand>
</feature>
<accession>A0A943EFU9</accession>
<gene>
    <name evidence="5" type="ORF">KHX13_08470</name>
</gene>
<evidence type="ECO:0000313" key="5">
    <source>
        <dbReference type="EMBL" id="MBS5520330.1"/>
    </source>
</evidence>
<dbReference type="PANTHER" id="PTHR11596">
    <property type="entry name" value="ALKALINE PHOSPHATASE"/>
    <property type="match status" value="1"/>
</dbReference>
<dbReference type="GO" id="GO:0004035">
    <property type="term" value="F:alkaline phosphatase activity"/>
    <property type="evidence" value="ECO:0007669"/>
    <property type="project" value="UniProtKB-EC"/>
</dbReference>
<name>A0A943EFU9_9FIRM</name>
<dbReference type="InterPro" id="IPR017850">
    <property type="entry name" value="Alkaline_phosphatase_core_sf"/>
</dbReference>
<keyword evidence="2" id="KW-0479">Metal-binding</keyword>
<keyword evidence="5" id="KW-0378">Hydrolase</keyword>
<evidence type="ECO:0000256" key="1">
    <source>
        <dbReference type="PIRSR" id="PIRSR601952-1"/>
    </source>
</evidence>
<dbReference type="Pfam" id="PF00245">
    <property type="entry name" value="Alk_phosphatase"/>
    <property type="match status" value="1"/>
</dbReference>
<comment type="cofactor">
    <cofactor evidence="2">
        <name>Zn(2+)</name>
        <dbReference type="ChEBI" id="CHEBI:29105"/>
    </cofactor>
    <text evidence="2">Binds 2 Zn(2+) ions.</text>
</comment>
<dbReference type="EMBL" id="JAGZCZ010000011">
    <property type="protein sequence ID" value="MBS5520330.1"/>
    <property type="molecule type" value="Genomic_DNA"/>
</dbReference>
<keyword evidence="4" id="KW-0732">Signal</keyword>
<dbReference type="Gene3D" id="3.40.720.10">
    <property type="entry name" value="Alkaline Phosphatase, subunit A"/>
    <property type="match status" value="1"/>
</dbReference>
<feature type="binding site" evidence="2">
    <location>
        <position position="166"/>
    </location>
    <ligand>
        <name>Zn(2+)</name>
        <dbReference type="ChEBI" id="CHEBI:29105"/>
        <label>2</label>
    </ligand>
</feature>
<feature type="binding site" evidence="2">
    <location>
        <position position="464"/>
    </location>
    <ligand>
        <name>Zn(2+)</name>
        <dbReference type="ChEBI" id="CHEBI:29105"/>
        <label>2</label>
    </ligand>
</feature>
<proteinExistence type="inferred from homology"/>
<feature type="binding site" evidence="2">
    <location>
        <position position="166"/>
    </location>
    <ligand>
        <name>Mg(2+)</name>
        <dbReference type="ChEBI" id="CHEBI:18420"/>
    </ligand>
</feature>
<evidence type="ECO:0000256" key="4">
    <source>
        <dbReference type="SAM" id="SignalP"/>
    </source>
</evidence>
<feature type="binding site" evidence="2">
    <location>
        <position position="424"/>
    </location>
    <ligand>
        <name>Zn(2+)</name>
        <dbReference type="ChEBI" id="CHEBI:29105"/>
        <label>2</label>
    </ligand>
</feature>
<feature type="binding site" evidence="2">
    <location>
        <position position="276"/>
    </location>
    <ligand>
        <name>Mg(2+)</name>
        <dbReference type="ChEBI" id="CHEBI:18420"/>
    </ligand>
</feature>
<dbReference type="GO" id="GO:0046872">
    <property type="term" value="F:metal ion binding"/>
    <property type="evidence" value="ECO:0007669"/>
    <property type="project" value="UniProtKB-KW"/>
</dbReference>
<dbReference type="CDD" id="cd16012">
    <property type="entry name" value="ALP"/>
    <property type="match status" value="1"/>
</dbReference>
<keyword evidence="2" id="KW-0460">Magnesium</keyword>
<dbReference type="SMART" id="SM00098">
    <property type="entry name" value="alkPPc"/>
    <property type="match status" value="1"/>
</dbReference>
<feature type="chain" id="PRO_5039235565" evidence="4">
    <location>
        <begin position="29"/>
        <end position="631"/>
    </location>
</feature>
<evidence type="ECO:0000256" key="2">
    <source>
        <dbReference type="PIRSR" id="PIRSR601952-2"/>
    </source>
</evidence>
<feature type="signal peptide" evidence="4">
    <location>
        <begin position="1"/>
        <end position="28"/>
    </location>
</feature>
<dbReference type="Proteomes" id="UP000754226">
    <property type="component" value="Unassembled WGS sequence"/>
</dbReference>
<feature type="binding site" evidence="2">
    <location>
        <position position="415"/>
    </location>
    <ligand>
        <name>Mg(2+)</name>
        <dbReference type="ChEBI" id="CHEBI:18420"/>
    </ligand>
</feature>
<comment type="similarity">
    <text evidence="3">Belongs to the alkaline phosphatase family.</text>
</comment>
<feature type="binding site" evidence="2">
    <location>
        <position position="576"/>
    </location>
    <ligand>
        <name>Zn(2+)</name>
        <dbReference type="ChEBI" id="CHEBI:29105"/>
        <label>2</label>
    </ligand>
</feature>
<comment type="caution">
    <text evidence="5">The sequence shown here is derived from an EMBL/GenBank/DDBJ whole genome shotgun (WGS) entry which is preliminary data.</text>
</comment>
<dbReference type="EC" id="3.1.3.1" evidence="5"/>
<feature type="binding site" evidence="2">
    <location>
        <position position="420"/>
    </location>
    <ligand>
        <name>Zn(2+)</name>
        <dbReference type="ChEBI" id="CHEBI:29105"/>
        <label>2</label>
    </ligand>
</feature>
<feature type="active site" description="Phosphoserine intermediate" evidence="1">
    <location>
        <position position="215"/>
    </location>
</feature>
<keyword evidence="2" id="KW-0862">Zinc</keyword>
<reference evidence="5" key="1">
    <citation type="submission" date="2021-02" db="EMBL/GenBank/DDBJ databases">
        <title>Infant gut strain persistence is associated with maternal origin, phylogeny, and functional potential including surface adhesion and iron acquisition.</title>
        <authorList>
            <person name="Lou Y.C."/>
        </authorList>
    </citation>
    <scope>NUCLEOTIDE SEQUENCE</scope>
    <source>
        <strain evidence="5">L3_106_000M1_dasL3_106_000M1_concoct_15</strain>
    </source>
</reference>
<sequence length="631" mass="69250">MNTKRKLRLFIQLSLLGALSMGITSTHDAVAFAAASSISQVAEFHNRMQETADNGAITILPINRAKFWAGQRFDFEVEFPKNSTNFNVGINGEGAEKVFGKKAIITDYGTHISYRINNVTFDKIGEKRVTASASGLSGRLQAKAAYTVVQEKARRRAKNVILFIGDGMSMQAKELGRILSKGLSNGKFNDVLSMEKMPSLALVTTSGYDSIVTDSANSMSAYMTGNKSVVNAMGVYENRTKDPLDDPKVETAAEILSRSKKMSYGMVTTAAVTDATPAAVTAHTRRRGEQNYIAADFLSRRNPPKVVMGGGAQFFLPLQTPGSKRKDDRNLIQEFKDKGYQFAGTKTELNALNGDQPILGLFTMNHMNVYMDREFLPKNSKVLKGFTDQPGLLDMTKKAVSVLEKNPNGFFLMSEGGSIDKQLHTMDWQRSTYDTIEFDQTIEWAQDYAKKHNDDTLIIVVADHAHGISISGTYKEENGKTGREAVRVYGDAKWPTFVDENHDGYPDNPDPDVTLAVQYANAPDHYENYRFQPEPTVPATTDAKGNVIANPKRAPKGARLVQGDLPTTTGETSECHSADDVVLMAQGPGSEYFHGVMDNTEVFFGILRALGVDAHKGTPEVSFTSESGDSK</sequence>
<comment type="cofactor">
    <cofactor evidence="2">
        <name>Mg(2+)</name>
        <dbReference type="ChEBI" id="CHEBI:18420"/>
    </cofactor>
    <text evidence="2">Binds 1 Mg(2+) ion.</text>
</comment>
<dbReference type="AlphaFoldDB" id="A0A943EFU9"/>
<dbReference type="PANTHER" id="PTHR11596:SF72">
    <property type="entry name" value="ALKALINE PHOSPHATASE"/>
    <property type="match status" value="1"/>
</dbReference>
<dbReference type="InterPro" id="IPR001952">
    <property type="entry name" value="Alkaline_phosphatase"/>
</dbReference>
<dbReference type="PRINTS" id="PR00113">
    <property type="entry name" value="ALKPHPHTASE"/>
</dbReference>
<evidence type="ECO:0000313" key="6">
    <source>
        <dbReference type="Proteomes" id="UP000754226"/>
    </source>
</evidence>